<reference evidence="2" key="1">
    <citation type="submission" date="2020-07" db="EMBL/GenBank/DDBJ databases">
        <title>Huge and variable diversity of episymbiotic CPR bacteria and DPANN archaea in groundwater ecosystems.</title>
        <authorList>
            <person name="He C.Y."/>
            <person name="Keren R."/>
            <person name="Whittaker M."/>
            <person name="Farag I.F."/>
            <person name="Doudna J."/>
            <person name="Cate J.H.D."/>
            <person name="Banfield J.F."/>
        </authorList>
    </citation>
    <scope>NUCLEOTIDE SEQUENCE</scope>
    <source>
        <strain evidence="2">NC_groundwater_1664_Pr3_B-0.1um_52_9</strain>
    </source>
</reference>
<feature type="transmembrane region" description="Helical" evidence="1">
    <location>
        <begin position="26"/>
        <end position="49"/>
    </location>
</feature>
<keyword evidence="1" id="KW-0472">Membrane</keyword>
<keyword evidence="1" id="KW-1133">Transmembrane helix</keyword>
<proteinExistence type="predicted"/>
<gene>
    <name evidence="2" type="ORF">HY912_23440</name>
</gene>
<protein>
    <recommendedName>
        <fullName evidence="4">Periplasmic heavy metal sensor</fullName>
    </recommendedName>
</protein>
<evidence type="ECO:0000256" key="1">
    <source>
        <dbReference type="SAM" id="Phobius"/>
    </source>
</evidence>
<sequence length="158" mass="18070">MTEPAAPRPISPTGVKIVPKRRRWRSFFLGMMILLFGIAIGAGGTVVIAKRVILHAIHHPEEAPKRMTERVRSKLDLSEEQTAKVKAILTERQKEIQALRRRIQPEVENELQKAKEEVAAILRPDQAEKWRERFDQLRIWFPALPPDGSSSPAKPEEQ</sequence>
<accession>A0A9D6V7P3</accession>
<comment type="caution">
    <text evidence="2">The sequence shown here is derived from an EMBL/GenBank/DDBJ whole genome shotgun (WGS) entry which is preliminary data.</text>
</comment>
<dbReference type="Proteomes" id="UP000807825">
    <property type="component" value="Unassembled WGS sequence"/>
</dbReference>
<keyword evidence="1" id="KW-0812">Transmembrane</keyword>
<organism evidence="2 3">
    <name type="scientific">Desulfomonile tiedjei</name>
    <dbReference type="NCBI Taxonomy" id="2358"/>
    <lineage>
        <taxon>Bacteria</taxon>
        <taxon>Pseudomonadati</taxon>
        <taxon>Thermodesulfobacteriota</taxon>
        <taxon>Desulfomonilia</taxon>
        <taxon>Desulfomonilales</taxon>
        <taxon>Desulfomonilaceae</taxon>
        <taxon>Desulfomonile</taxon>
    </lineage>
</organism>
<dbReference type="AlphaFoldDB" id="A0A9D6V7P3"/>
<evidence type="ECO:0000313" key="2">
    <source>
        <dbReference type="EMBL" id="MBI5252459.1"/>
    </source>
</evidence>
<name>A0A9D6V7P3_9BACT</name>
<evidence type="ECO:0008006" key="4">
    <source>
        <dbReference type="Google" id="ProtNLM"/>
    </source>
</evidence>
<dbReference type="EMBL" id="JACRDE010000610">
    <property type="protein sequence ID" value="MBI5252459.1"/>
    <property type="molecule type" value="Genomic_DNA"/>
</dbReference>
<evidence type="ECO:0000313" key="3">
    <source>
        <dbReference type="Proteomes" id="UP000807825"/>
    </source>
</evidence>